<dbReference type="EMBL" id="UINC01081824">
    <property type="protein sequence ID" value="SVC26044.1"/>
    <property type="molecule type" value="Genomic_DNA"/>
</dbReference>
<keyword evidence="1" id="KW-0472">Membrane</keyword>
<evidence type="ECO:0000313" key="2">
    <source>
        <dbReference type="EMBL" id="SVC26044.1"/>
    </source>
</evidence>
<dbReference type="AlphaFoldDB" id="A0A382KME0"/>
<feature type="transmembrane region" description="Helical" evidence="1">
    <location>
        <begin position="52"/>
        <end position="74"/>
    </location>
</feature>
<sequence length="77" mass="8295">MDIMTKIKGWASSLADTGVSLIALGIVLEVLFSGQNIPFWPNISVIGNVQSILAGFSEQGLLGLVAVWILYNLYKAK</sequence>
<name>A0A382KME0_9ZZZZ</name>
<protein>
    <submittedName>
        <fullName evidence="2">Uncharacterized protein</fullName>
    </submittedName>
</protein>
<organism evidence="2">
    <name type="scientific">marine metagenome</name>
    <dbReference type="NCBI Taxonomy" id="408172"/>
    <lineage>
        <taxon>unclassified sequences</taxon>
        <taxon>metagenomes</taxon>
        <taxon>ecological metagenomes</taxon>
    </lineage>
</organism>
<proteinExistence type="predicted"/>
<gene>
    <name evidence="2" type="ORF">METZ01_LOCUS278898</name>
</gene>
<reference evidence="2" key="1">
    <citation type="submission" date="2018-05" db="EMBL/GenBank/DDBJ databases">
        <authorList>
            <person name="Lanie J.A."/>
            <person name="Ng W.-L."/>
            <person name="Kazmierczak K.M."/>
            <person name="Andrzejewski T.M."/>
            <person name="Davidsen T.M."/>
            <person name="Wayne K.J."/>
            <person name="Tettelin H."/>
            <person name="Glass J.I."/>
            <person name="Rusch D."/>
            <person name="Podicherti R."/>
            <person name="Tsui H.-C.T."/>
            <person name="Winkler M.E."/>
        </authorList>
    </citation>
    <scope>NUCLEOTIDE SEQUENCE</scope>
</reference>
<accession>A0A382KME0</accession>
<feature type="transmembrane region" description="Helical" evidence="1">
    <location>
        <begin position="12"/>
        <end position="32"/>
    </location>
</feature>
<keyword evidence="1" id="KW-1133">Transmembrane helix</keyword>
<keyword evidence="1" id="KW-0812">Transmembrane</keyword>
<evidence type="ECO:0000256" key="1">
    <source>
        <dbReference type="SAM" id="Phobius"/>
    </source>
</evidence>